<evidence type="ECO:0000313" key="1">
    <source>
        <dbReference type="EMBL" id="SCG44010.1"/>
    </source>
</evidence>
<dbReference type="GO" id="GO:0050308">
    <property type="term" value="F:sugar-phosphatase activity"/>
    <property type="evidence" value="ECO:0007669"/>
    <property type="project" value="TreeGrafter"/>
</dbReference>
<dbReference type="Gene3D" id="1.10.150.240">
    <property type="entry name" value="Putative phosphatase, domain 2"/>
    <property type="match status" value="1"/>
</dbReference>
<dbReference type="InterPro" id="IPR036412">
    <property type="entry name" value="HAD-like_sf"/>
</dbReference>
<dbReference type="InterPro" id="IPR051806">
    <property type="entry name" value="HAD-like_SPP"/>
</dbReference>
<dbReference type="OrthoDB" id="9800058at2"/>
<dbReference type="EMBL" id="LT607753">
    <property type="protein sequence ID" value="SCG44010.1"/>
    <property type="molecule type" value="Genomic_DNA"/>
</dbReference>
<dbReference type="InterPro" id="IPR023214">
    <property type="entry name" value="HAD_sf"/>
</dbReference>
<name>A0A1C5HDF7_9ACTN</name>
<reference evidence="2" key="1">
    <citation type="submission" date="2016-06" db="EMBL/GenBank/DDBJ databases">
        <authorList>
            <person name="Varghese N."/>
            <person name="Submissions Spin"/>
        </authorList>
    </citation>
    <scope>NUCLEOTIDE SEQUENCE [LARGE SCALE GENOMIC DNA]</scope>
    <source>
        <strain evidence="2">DSM 45161</strain>
    </source>
</reference>
<accession>A0A1C5HDF7</accession>
<dbReference type="SUPFAM" id="SSF56784">
    <property type="entry name" value="HAD-like"/>
    <property type="match status" value="1"/>
</dbReference>
<dbReference type="InterPro" id="IPR006439">
    <property type="entry name" value="HAD-SF_hydro_IA"/>
</dbReference>
<dbReference type="RefSeq" id="WP_088974979.1">
    <property type="nucleotide sequence ID" value="NZ_LT607753.1"/>
</dbReference>
<dbReference type="PRINTS" id="PR00413">
    <property type="entry name" value="HADHALOGNASE"/>
</dbReference>
<gene>
    <name evidence="1" type="ORF">GA0070614_1157</name>
</gene>
<dbReference type="PANTHER" id="PTHR43481:SF4">
    <property type="entry name" value="GLYCEROL-1-PHOSPHATE PHOSPHOHYDROLASE 1-RELATED"/>
    <property type="match status" value="1"/>
</dbReference>
<dbReference type="SFLD" id="SFLDG01129">
    <property type="entry name" value="C1.5:_HAD__Beta-PGM__Phosphata"/>
    <property type="match status" value="1"/>
</dbReference>
<protein>
    <submittedName>
        <fullName evidence="1">Sugar-phosphatase</fullName>
    </submittedName>
</protein>
<dbReference type="NCBIfam" id="TIGR01509">
    <property type="entry name" value="HAD-SF-IA-v3"/>
    <property type="match status" value="1"/>
</dbReference>
<dbReference type="InterPro" id="IPR023198">
    <property type="entry name" value="PGP-like_dom2"/>
</dbReference>
<dbReference type="Pfam" id="PF00702">
    <property type="entry name" value="Hydrolase"/>
    <property type="match status" value="1"/>
</dbReference>
<evidence type="ECO:0000313" key="2">
    <source>
        <dbReference type="Proteomes" id="UP000198215"/>
    </source>
</evidence>
<dbReference type="Proteomes" id="UP000198215">
    <property type="component" value="Chromosome I"/>
</dbReference>
<dbReference type="SFLD" id="SFLDS00003">
    <property type="entry name" value="Haloacid_Dehalogenase"/>
    <property type="match status" value="1"/>
</dbReference>
<dbReference type="AlphaFoldDB" id="A0A1C5HDF7"/>
<sequence>MTASDGALHAAGILFDLDGVLVDSGSTVDRSWQGWARRHGLDPALVLANCHGRPSAETIAALAPHLDPAAEAVALEKEQAEDTADLRPCPGAAALLAQLPGDRWAVVTSGSRALAVSRLGHVGLPVPAVLVTADDVARGKPDPEGYRAGARGLGLAPRECVVIEDARSGVRAARAAGCRVVGVRGPVLGPTSDLDALVENLAGLAVTPAASGLVLRLREAVDG</sequence>
<proteinExistence type="predicted"/>
<dbReference type="PANTHER" id="PTHR43481">
    <property type="entry name" value="FRUCTOSE-1-PHOSPHATE PHOSPHATASE"/>
    <property type="match status" value="1"/>
</dbReference>
<dbReference type="Gene3D" id="3.40.50.1000">
    <property type="entry name" value="HAD superfamily/HAD-like"/>
    <property type="match status" value="1"/>
</dbReference>
<keyword evidence="2" id="KW-1185">Reference proteome</keyword>
<organism evidence="1 2">
    <name type="scientific">Micromonospora coxensis</name>
    <dbReference type="NCBI Taxonomy" id="356852"/>
    <lineage>
        <taxon>Bacteria</taxon>
        <taxon>Bacillati</taxon>
        <taxon>Actinomycetota</taxon>
        <taxon>Actinomycetes</taxon>
        <taxon>Micromonosporales</taxon>
        <taxon>Micromonosporaceae</taxon>
        <taxon>Micromonospora</taxon>
    </lineage>
</organism>